<evidence type="ECO:0000313" key="7">
    <source>
        <dbReference type="EMBL" id="GLI70532.1"/>
    </source>
</evidence>
<evidence type="ECO:0000313" key="8">
    <source>
        <dbReference type="Proteomes" id="UP001165090"/>
    </source>
</evidence>
<evidence type="ECO:0000256" key="3">
    <source>
        <dbReference type="ARBA" id="ARBA00022679"/>
    </source>
</evidence>
<dbReference type="InterPro" id="IPR001537">
    <property type="entry name" value="SpoU_MeTrfase"/>
</dbReference>
<gene>
    <name evidence="7" type="ORF">VaNZ11_015447</name>
</gene>
<dbReference type="EMBL" id="BSDZ01000094">
    <property type="protein sequence ID" value="GLI70532.1"/>
    <property type="molecule type" value="Genomic_DNA"/>
</dbReference>
<feature type="region of interest" description="Disordered" evidence="5">
    <location>
        <begin position="477"/>
        <end position="518"/>
    </location>
</feature>
<organism evidence="7 8">
    <name type="scientific">Volvox africanus</name>
    <dbReference type="NCBI Taxonomy" id="51714"/>
    <lineage>
        <taxon>Eukaryota</taxon>
        <taxon>Viridiplantae</taxon>
        <taxon>Chlorophyta</taxon>
        <taxon>core chlorophytes</taxon>
        <taxon>Chlorophyceae</taxon>
        <taxon>CS clade</taxon>
        <taxon>Chlamydomonadales</taxon>
        <taxon>Volvocaceae</taxon>
        <taxon>Volvox</taxon>
    </lineage>
</organism>
<dbReference type="InterPro" id="IPR029026">
    <property type="entry name" value="tRNA_m1G_MTases_N"/>
</dbReference>
<dbReference type="InterPro" id="IPR029028">
    <property type="entry name" value="Alpha/beta_knot_MTases"/>
</dbReference>
<evidence type="ECO:0000256" key="5">
    <source>
        <dbReference type="SAM" id="MobiDB-lite"/>
    </source>
</evidence>
<feature type="domain" description="tRNA/rRNA methyltransferase SpoU type" evidence="6">
    <location>
        <begin position="274"/>
        <end position="319"/>
    </location>
</feature>
<protein>
    <recommendedName>
        <fullName evidence="6">tRNA/rRNA methyltransferase SpoU type domain-containing protein</fullName>
    </recommendedName>
</protein>
<keyword evidence="2" id="KW-0489">Methyltransferase</keyword>
<dbReference type="Proteomes" id="UP001165090">
    <property type="component" value="Unassembled WGS sequence"/>
</dbReference>
<reference evidence="7 8" key="1">
    <citation type="journal article" date="2023" name="IScience">
        <title>Expanded male sex-determining region conserved during the evolution of homothallism in the green alga Volvox.</title>
        <authorList>
            <person name="Yamamoto K."/>
            <person name="Matsuzaki R."/>
            <person name="Mahakham W."/>
            <person name="Heman W."/>
            <person name="Sekimoto H."/>
            <person name="Kawachi M."/>
            <person name="Minakuchi Y."/>
            <person name="Toyoda A."/>
            <person name="Nozaki H."/>
        </authorList>
    </citation>
    <scope>NUCLEOTIDE SEQUENCE [LARGE SCALE GENOMIC DNA]</scope>
    <source>
        <strain evidence="7 8">NIES-4468</strain>
    </source>
</reference>
<sequence length="518" mass="53890">MAPFSTSGRLANHPKALREICRYCWNCAAHTLATSKRDKHSGCRSVSQAYIFSAAPRPTQHARASFSTVSSGCVPAVGTAPPPSSLSDLLLSDVRVVLVSPKHEANVGAVARACANFECLSLFLVAPRCSITTGGTGAGASEARKVSCGDAVLDRIVVTDTLAEALADTSGSIGFTRRAGATRVTYASLGHLLAEFPWALPLQALPPSPPANASESLAAVPAKGLPVFSASLPPPLNGLGQAAPQERDLVSLSDEREGDGPADPSCNWERHPFVTALVFGREESGLTETELRLCSHACAIPTGRLQPSMNLSHAVAVALGEIFSRRCGLMNVALPAAATRNDSGVSSADGGEFTASQAWYCLSVPSAPGTCANNVAAAAAAVASSGRETSLSGSRVLDASLLAASAQEVDLLMRKVAAVAEAVGMRGEEGIGGGSSGNHGRRRLPVGHLRSVLSRARINAAESRSLHGLASAVLQQLDPDNPLEARKMRRKQQHAHKGDQQAHQPDSTEVQQQVHQAQ</sequence>
<comment type="similarity">
    <text evidence="1">Belongs to the class IV-like SAM-binding methyltransferase superfamily. RNA methyltransferase TrmH family.</text>
</comment>
<proteinExistence type="inferred from homology"/>
<dbReference type="SUPFAM" id="SSF75217">
    <property type="entry name" value="alpha/beta knot"/>
    <property type="match status" value="1"/>
</dbReference>
<evidence type="ECO:0000256" key="2">
    <source>
        <dbReference type="ARBA" id="ARBA00022603"/>
    </source>
</evidence>
<keyword evidence="4" id="KW-0949">S-adenosyl-L-methionine</keyword>
<dbReference type="CDD" id="cd18093">
    <property type="entry name" value="SpoU-like_TrmJ"/>
    <property type="match status" value="1"/>
</dbReference>
<keyword evidence="8" id="KW-1185">Reference proteome</keyword>
<keyword evidence="3" id="KW-0808">Transferase</keyword>
<dbReference type="PANTHER" id="PTHR42786:SF2">
    <property type="entry name" value="TRNA (CYTIDINE_URIDINE-2'-O-)-METHYLTRANSFERASE TRMJ"/>
    <property type="match status" value="1"/>
</dbReference>
<accession>A0ABQ5SKL7</accession>
<dbReference type="Gene3D" id="3.40.1280.10">
    <property type="match status" value="1"/>
</dbReference>
<dbReference type="PANTHER" id="PTHR42786">
    <property type="entry name" value="TRNA/RRNA METHYLTRANSFERASE"/>
    <property type="match status" value="1"/>
</dbReference>
<evidence type="ECO:0000256" key="1">
    <source>
        <dbReference type="ARBA" id="ARBA00007228"/>
    </source>
</evidence>
<feature type="compositionally biased region" description="Polar residues" evidence="5">
    <location>
        <begin position="501"/>
        <end position="518"/>
    </location>
</feature>
<dbReference type="Pfam" id="PF00588">
    <property type="entry name" value="SpoU_methylase"/>
    <property type="match status" value="2"/>
</dbReference>
<dbReference type="InterPro" id="IPR004384">
    <property type="entry name" value="RNA_MeTrfase_TrmJ/LasT"/>
</dbReference>
<evidence type="ECO:0000256" key="4">
    <source>
        <dbReference type="ARBA" id="ARBA00022691"/>
    </source>
</evidence>
<name>A0ABQ5SKL7_9CHLO</name>
<evidence type="ECO:0000259" key="6">
    <source>
        <dbReference type="Pfam" id="PF00588"/>
    </source>
</evidence>
<comment type="caution">
    <text evidence="7">The sequence shown here is derived from an EMBL/GenBank/DDBJ whole genome shotgun (WGS) entry which is preliminary data.</text>
</comment>
<feature type="domain" description="tRNA/rRNA methyltransferase SpoU type" evidence="6">
    <location>
        <begin position="94"/>
        <end position="172"/>
    </location>
</feature>